<evidence type="ECO:0000256" key="4">
    <source>
        <dbReference type="ARBA" id="ARBA00004406"/>
    </source>
</evidence>
<dbReference type="PROSITE" id="PS00086">
    <property type="entry name" value="CYTOCHROME_P450"/>
    <property type="match status" value="1"/>
</dbReference>
<evidence type="ECO:0000256" key="14">
    <source>
        <dbReference type="PIRSR" id="PIRSR602403-1"/>
    </source>
</evidence>
<organism evidence="16 17">
    <name type="scientific">Pseudolycoriella hygida</name>
    <dbReference type="NCBI Taxonomy" id="35572"/>
    <lineage>
        <taxon>Eukaryota</taxon>
        <taxon>Metazoa</taxon>
        <taxon>Ecdysozoa</taxon>
        <taxon>Arthropoda</taxon>
        <taxon>Hexapoda</taxon>
        <taxon>Insecta</taxon>
        <taxon>Pterygota</taxon>
        <taxon>Neoptera</taxon>
        <taxon>Endopterygota</taxon>
        <taxon>Diptera</taxon>
        <taxon>Nematocera</taxon>
        <taxon>Sciaroidea</taxon>
        <taxon>Sciaridae</taxon>
        <taxon>Pseudolycoriella</taxon>
    </lineage>
</organism>
<dbReference type="InterPro" id="IPR050476">
    <property type="entry name" value="Insect_CytP450_Detox"/>
</dbReference>
<evidence type="ECO:0000256" key="6">
    <source>
        <dbReference type="ARBA" id="ARBA00022617"/>
    </source>
</evidence>
<evidence type="ECO:0000256" key="3">
    <source>
        <dbReference type="ARBA" id="ARBA00004174"/>
    </source>
</evidence>
<comment type="function">
    <text evidence="2">May be involved in the metabolism of insect hormones and in the breakdown of synthetic insecticides.</text>
</comment>
<feature type="binding site" description="axial binding residue" evidence="14">
    <location>
        <position position="437"/>
    </location>
    <ligand>
        <name>heme</name>
        <dbReference type="ChEBI" id="CHEBI:30413"/>
    </ligand>
    <ligandPart>
        <name>Fe</name>
        <dbReference type="ChEBI" id="CHEBI:18248"/>
    </ligandPart>
</feature>
<evidence type="ECO:0000256" key="10">
    <source>
        <dbReference type="ARBA" id="ARBA00023002"/>
    </source>
</evidence>
<keyword evidence="11 14" id="KW-0408">Iron</keyword>
<keyword evidence="8" id="KW-0256">Endoplasmic reticulum</keyword>
<evidence type="ECO:0000256" key="1">
    <source>
        <dbReference type="ARBA" id="ARBA00001971"/>
    </source>
</evidence>
<proteinExistence type="inferred from homology"/>
<evidence type="ECO:0000256" key="7">
    <source>
        <dbReference type="ARBA" id="ARBA00022723"/>
    </source>
</evidence>
<comment type="cofactor">
    <cofactor evidence="1 14">
        <name>heme</name>
        <dbReference type="ChEBI" id="CHEBI:30413"/>
    </cofactor>
</comment>
<dbReference type="GO" id="GO:0004497">
    <property type="term" value="F:monooxygenase activity"/>
    <property type="evidence" value="ECO:0007669"/>
    <property type="project" value="UniProtKB-KW"/>
</dbReference>
<evidence type="ECO:0000256" key="11">
    <source>
        <dbReference type="ARBA" id="ARBA00023004"/>
    </source>
</evidence>
<dbReference type="GO" id="GO:0020037">
    <property type="term" value="F:heme binding"/>
    <property type="evidence" value="ECO:0007669"/>
    <property type="project" value="InterPro"/>
</dbReference>
<dbReference type="PANTHER" id="PTHR24292">
    <property type="entry name" value="CYTOCHROME P450"/>
    <property type="match status" value="1"/>
</dbReference>
<evidence type="ECO:0000256" key="2">
    <source>
        <dbReference type="ARBA" id="ARBA00003690"/>
    </source>
</evidence>
<sequence>MFWVILSVTSVTLLYFYLTWNYNYWRNRGINGPKPRPLVGTFPKSAIYLRNFVYELDDIYKTFRGKCPFVGIYTYRQPELLILDPKLINEIFVGKFKHFENNYTNYNKENARLFMRNPFILRDQEWKDNRADISPAFTTLKTKQTYPVVDRMCKKLTKFIKSQIENGVPFTDTKEITAKFTADVICSVAYGLEANAIENNNSEFLRVAHKLFATSNWKLWFITFKSIFPYLFKYYEMPFLAADVEKYFLNLTDEAIRIRSQSVNKPDDYLHFLLKLKEKRNFQLNDVAAHSITFFLDAYETSSIILTHALYRLAKNENCQRKLRQEIAELNGDLSFDSLSNLSYLDQVFNETLRISTPGFTMSKVCTEKIDLLNHENRPVTIEKDTVIHIPIYSIHNDPEYFPEPTIFNPDRFKFADLKSLRDNGLFFPFGHGPRMCLGMRFSTLQIKAAIAEIVSNFHISVNARTKEPIIVKPKDFLYLAIGEVYLDYKVIEKENK</sequence>
<dbReference type="PRINTS" id="PR00385">
    <property type="entry name" value="P450"/>
</dbReference>
<keyword evidence="7 14" id="KW-0479">Metal-binding</keyword>
<reference evidence="16" key="1">
    <citation type="submission" date="2022-07" db="EMBL/GenBank/DDBJ databases">
        <authorList>
            <person name="Trinca V."/>
            <person name="Uliana J.V.C."/>
            <person name="Torres T.T."/>
            <person name="Ward R.J."/>
            <person name="Monesi N."/>
        </authorList>
    </citation>
    <scope>NUCLEOTIDE SEQUENCE</scope>
    <source>
        <strain evidence="16">HSMRA1968</strain>
        <tissue evidence="16">Whole embryos</tissue>
    </source>
</reference>
<comment type="similarity">
    <text evidence="5 15">Belongs to the cytochrome P450 family.</text>
</comment>
<keyword evidence="9" id="KW-0492">Microsome</keyword>
<evidence type="ECO:0000313" key="17">
    <source>
        <dbReference type="Proteomes" id="UP001151699"/>
    </source>
</evidence>
<evidence type="ECO:0000256" key="5">
    <source>
        <dbReference type="ARBA" id="ARBA00010617"/>
    </source>
</evidence>
<dbReference type="InterPro" id="IPR017972">
    <property type="entry name" value="Cyt_P450_CS"/>
</dbReference>
<comment type="caution">
    <text evidence="16">The sequence shown here is derived from an EMBL/GenBank/DDBJ whole genome shotgun (WGS) entry which is preliminary data.</text>
</comment>
<dbReference type="PRINTS" id="PR00465">
    <property type="entry name" value="EP450IV"/>
</dbReference>
<evidence type="ECO:0000313" key="16">
    <source>
        <dbReference type="EMBL" id="KAJ6635496.1"/>
    </source>
</evidence>
<dbReference type="OrthoDB" id="2789670at2759"/>
<dbReference type="CDD" id="cd11056">
    <property type="entry name" value="CYP6-like"/>
    <property type="match status" value="1"/>
</dbReference>
<evidence type="ECO:0000256" key="13">
    <source>
        <dbReference type="ARBA" id="ARBA00023136"/>
    </source>
</evidence>
<keyword evidence="17" id="KW-1185">Reference proteome</keyword>
<dbReference type="GO" id="GO:0005506">
    <property type="term" value="F:iron ion binding"/>
    <property type="evidence" value="ECO:0007669"/>
    <property type="project" value="InterPro"/>
</dbReference>
<keyword evidence="6 14" id="KW-0349">Heme</keyword>
<protein>
    <submittedName>
        <fullName evidence="16">Cytochrome P450 28a5</fullName>
    </submittedName>
</protein>
<dbReference type="InterPro" id="IPR002403">
    <property type="entry name" value="Cyt_P450_E_grp-IV"/>
</dbReference>
<dbReference type="Gene3D" id="1.10.630.10">
    <property type="entry name" value="Cytochrome P450"/>
    <property type="match status" value="1"/>
</dbReference>
<dbReference type="EMBL" id="WJQU01000004">
    <property type="protein sequence ID" value="KAJ6635496.1"/>
    <property type="molecule type" value="Genomic_DNA"/>
</dbReference>
<evidence type="ECO:0000256" key="15">
    <source>
        <dbReference type="RuleBase" id="RU000461"/>
    </source>
</evidence>
<dbReference type="InterPro" id="IPR001128">
    <property type="entry name" value="Cyt_P450"/>
</dbReference>
<keyword evidence="13" id="KW-0472">Membrane</keyword>
<comment type="subcellular location">
    <subcellularLocation>
        <location evidence="4">Endoplasmic reticulum membrane</location>
        <topology evidence="4">Peripheral membrane protein</topology>
    </subcellularLocation>
    <subcellularLocation>
        <location evidence="3">Microsome membrane</location>
        <topology evidence="3">Peripheral membrane protein</topology>
    </subcellularLocation>
</comment>
<dbReference type="Pfam" id="PF00067">
    <property type="entry name" value="p450"/>
    <property type="match status" value="1"/>
</dbReference>
<dbReference type="FunFam" id="1.10.630.10:FF:000182">
    <property type="entry name" value="Cytochrome P450 3A4"/>
    <property type="match status" value="1"/>
</dbReference>
<keyword evidence="10 15" id="KW-0560">Oxidoreductase</keyword>
<dbReference type="GO" id="GO:0016705">
    <property type="term" value="F:oxidoreductase activity, acting on paired donors, with incorporation or reduction of molecular oxygen"/>
    <property type="evidence" value="ECO:0007669"/>
    <property type="project" value="InterPro"/>
</dbReference>
<dbReference type="AlphaFoldDB" id="A0A9Q0MPC5"/>
<dbReference type="PANTHER" id="PTHR24292:SF84">
    <property type="entry name" value="CYTOCHROME P450 28A5-RELATED"/>
    <property type="match status" value="1"/>
</dbReference>
<evidence type="ECO:0000256" key="12">
    <source>
        <dbReference type="ARBA" id="ARBA00023033"/>
    </source>
</evidence>
<accession>A0A9Q0MPC5</accession>
<keyword evidence="12 15" id="KW-0503">Monooxygenase</keyword>
<dbReference type="InterPro" id="IPR036396">
    <property type="entry name" value="Cyt_P450_sf"/>
</dbReference>
<name>A0A9Q0MPC5_9DIPT</name>
<evidence type="ECO:0000256" key="8">
    <source>
        <dbReference type="ARBA" id="ARBA00022824"/>
    </source>
</evidence>
<dbReference type="Proteomes" id="UP001151699">
    <property type="component" value="Chromosome C"/>
</dbReference>
<gene>
    <name evidence="16" type="primary">Cyp28a5_2</name>
    <name evidence="16" type="ORF">Bhyg_14082</name>
</gene>
<evidence type="ECO:0000256" key="9">
    <source>
        <dbReference type="ARBA" id="ARBA00022848"/>
    </source>
</evidence>
<dbReference type="SUPFAM" id="SSF48264">
    <property type="entry name" value="Cytochrome P450"/>
    <property type="match status" value="1"/>
</dbReference>
<dbReference type="GO" id="GO:0005789">
    <property type="term" value="C:endoplasmic reticulum membrane"/>
    <property type="evidence" value="ECO:0007669"/>
    <property type="project" value="UniProtKB-SubCell"/>
</dbReference>